<reference evidence="1" key="1">
    <citation type="submission" date="2021-11" db="EMBL/GenBank/DDBJ databases">
        <title>Fusarium solani-melongenae Genome sequencing and assembly.</title>
        <authorList>
            <person name="Xie S."/>
            <person name="Huang L."/>
            <person name="Zhang X."/>
        </authorList>
    </citation>
    <scope>NUCLEOTIDE SEQUENCE</scope>
    <source>
        <strain evidence="1">CRI 24-3</strain>
    </source>
</reference>
<evidence type="ECO:0000313" key="1">
    <source>
        <dbReference type="EMBL" id="UPK95357.1"/>
    </source>
</evidence>
<proteinExistence type="predicted"/>
<dbReference type="Proteomes" id="UP000830768">
    <property type="component" value="Chromosome 5"/>
</dbReference>
<evidence type="ECO:0000313" key="2">
    <source>
        <dbReference type="Proteomes" id="UP000830768"/>
    </source>
</evidence>
<name>A0ACD3Z2C2_FUSSC</name>
<gene>
    <name evidence="1" type="ORF">LCI18_006292</name>
</gene>
<keyword evidence="2" id="KW-1185">Reference proteome</keyword>
<sequence length="464" mass="50532">MATANNAWMLLQQTVVRFPGEALAYHFFLDRSQSHSLSAEPTVLVTLPKSCPDIKAFLAEKLKFFADKDDFYHPQFSQEGAFIFQYIEVPEYGLDSAQDAVAEVLGVDKPKFIAHNPADGYLAPEGPYFRVGSAVHKAWRLFADDYRAFVVGTIPASTAKDAYTYEPLMAASPSGNELAVAVPSRLYSPKSDSRPLNGLRVTIKDNIHLTGVKTSMGNRAYTDCYGPQTETAEFVRNLIDLGAVIVGKTKLLAFAGSEKPPNQAIDYFPSWNPRGDGYQKAAGSSTGTGVCVSGYPWCDMAIGTDTMEQVLGVQHTKVSLTQLWEESPPVEAQGKSIAEYLENRQEHVPVIATFAGVRGSDVMLVKLAQLVLEKMNKPTSVLTGRECFSPETNGATAARATEVRDQVNPGLTQLITGNDSTNIDAALYSVLLASLLLTPPDVFEWDEALEPFLNRLANTMGNLG</sequence>
<dbReference type="EMBL" id="CP090034">
    <property type="protein sequence ID" value="UPK95357.1"/>
    <property type="molecule type" value="Genomic_DNA"/>
</dbReference>
<protein>
    <submittedName>
        <fullName evidence="1">Uncharacterized protein</fullName>
    </submittedName>
</protein>
<organism evidence="1 2">
    <name type="scientific">Fusarium solani subsp. cucurbitae</name>
    <name type="common">Neocosmosporum cucurbitae</name>
    <dbReference type="NCBI Taxonomy" id="2747967"/>
    <lineage>
        <taxon>Eukaryota</taxon>
        <taxon>Fungi</taxon>
        <taxon>Dikarya</taxon>
        <taxon>Ascomycota</taxon>
        <taxon>Pezizomycotina</taxon>
        <taxon>Sordariomycetes</taxon>
        <taxon>Hypocreomycetidae</taxon>
        <taxon>Hypocreales</taxon>
        <taxon>Nectriaceae</taxon>
        <taxon>Fusarium</taxon>
        <taxon>Fusarium solani species complex</taxon>
    </lineage>
</organism>
<accession>A0ACD3Z2C2</accession>